<dbReference type="Pfam" id="PF01978">
    <property type="entry name" value="TrmB"/>
    <property type="match status" value="1"/>
</dbReference>
<reference evidence="2 3" key="1">
    <citation type="submission" date="2013-11" db="EMBL/GenBank/DDBJ databases">
        <title>Metagenomic analysis of a methanogenic consortium involved in long chain n-alkane degradation.</title>
        <authorList>
            <person name="Davidova I.A."/>
            <person name="Callaghan A.V."/>
            <person name="Wawrik B."/>
            <person name="Pruitt S."/>
            <person name="Marks C."/>
            <person name="Duncan K.E."/>
            <person name="Suflita J.M."/>
        </authorList>
    </citation>
    <scope>NUCLEOTIDE SEQUENCE [LARGE SCALE GENOMIC DNA]</scope>
    <source>
        <strain evidence="2 3">SPR</strain>
    </source>
</reference>
<proteinExistence type="predicted"/>
<dbReference type="Gene3D" id="1.10.10.10">
    <property type="entry name" value="Winged helix-like DNA-binding domain superfamily/Winged helix DNA-binding domain"/>
    <property type="match status" value="1"/>
</dbReference>
<feature type="domain" description="Transcription regulator TrmB N-terminal" evidence="1">
    <location>
        <begin position="12"/>
        <end position="77"/>
    </location>
</feature>
<dbReference type="SUPFAM" id="SSF46785">
    <property type="entry name" value="Winged helix' DNA-binding domain"/>
    <property type="match status" value="1"/>
</dbReference>
<protein>
    <recommendedName>
        <fullName evidence="1">Transcription regulator TrmB N-terminal domain-containing protein</fullName>
    </recommendedName>
</protein>
<dbReference type="InParanoid" id="A0A0D2K3A3"/>
<dbReference type="EMBL" id="AZAC01000001">
    <property type="protein sequence ID" value="KIX16020.1"/>
    <property type="molecule type" value="Genomic_DNA"/>
</dbReference>
<evidence type="ECO:0000313" key="2">
    <source>
        <dbReference type="EMBL" id="KIX16020.1"/>
    </source>
</evidence>
<dbReference type="InterPro" id="IPR036390">
    <property type="entry name" value="WH_DNA-bd_sf"/>
</dbReference>
<dbReference type="CDD" id="cd09124">
    <property type="entry name" value="PLDc_like_TrmB_middle"/>
    <property type="match status" value="1"/>
</dbReference>
<dbReference type="InterPro" id="IPR036388">
    <property type="entry name" value="WH-like_DNA-bd_sf"/>
</dbReference>
<organism evidence="2 3">
    <name type="scientific">Dethiosulfatarculus sandiegensis</name>
    <dbReference type="NCBI Taxonomy" id="1429043"/>
    <lineage>
        <taxon>Bacteria</taxon>
        <taxon>Pseudomonadati</taxon>
        <taxon>Thermodesulfobacteriota</taxon>
        <taxon>Desulfarculia</taxon>
        <taxon>Desulfarculales</taxon>
        <taxon>Desulfarculaceae</taxon>
        <taxon>Dethiosulfatarculus</taxon>
    </lineage>
</organism>
<accession>A0A0D2K3A3</accession>
<sequence length="271" mass="30308">MNSAKFEIAGLLEKVHFSPLESKTYAALFNEKGLTLGQLSQKIGLNPALLKEPLQDMLHKGFVVAKGKNPVTYMAANSDEVLAGLKSSFTDNWKELKSVINQTPRIDRRRESAGVSLEGRSWVMKKAKEIVKQARGNIYLLAWPKELRSLRRYLEKVCREKVCREKVELKSVLYGNPDFDLGVSIKCTPDDWLTRNGGRSFLVTVDNKEAVVANFSPEGKGNGLFTDYRPMVNLYTGFIIQKLHQVSLENTLNQFGVAVMDSGQAVEGILP</sequence>
<dbReference type="RefSeq" id="WP_044346052.1">
    <property type="nucleotide sequence ID" value="NZ_AZAC01000001.1"/>
</dbReference>
<dbReference type="PANTHER" id="PTHR34293">
    <property type="entry name" value="HTH-TYPE TRANSCRIPTIONAL REGULATOR TRMBL2"/>
    <property type="match status" value="1"/>
</dbReference>
<dbReference type="Proteomes" id="UP000032233">
    <property type="component" value="Unassembled WGS sequence"/>
</dbReference>
<gene>
    <name evidence="2" type="ORF">X474_00190</name>
</gene>
<comment type="caution">
    <text evidence="2">The sequence shown here is derived from an EMBL/GenBank/DDBJ whole genome shotgun (WGS) entry which is preliminary data.</text>
</comment>
<dbReference type="AlphaFoldDB" id="A0A0D2K3A3"/>
<name>A0A0D2K3A3_9BACT</name>
<dbReference type="STRING" id="1429043.X474_00190"/>
<dbReference type="InterPro" id="IPR002831">
    <property type="entry name" value="Tscrpt_reg_TrmB_N"/>
</dbReference>
<dbReference type="PANTHER" id="PTHR34293:SF1">
    <property type="entry name" value="HTH-TYPE TRANSCRIPTIONAL REGULATOR TRMBL2"/>
    <property type="match status" value="1"/>
</dbReference>
<evidence type="ECO:0000313" key="3">
    <source>
        <dbReference type="Proteomes" id="UP000032233"/>
    </source>
</evidence>
<dbReference type="InterPro" id="IPR051797">
    <property type="entry name" value="TrmB-like"/>
</dbReference>
<evidence type="ECO:0000259" key="1">
    <source>
        <dbReference type="Pfam" id="PF01978"/>
    </source>
</evidence>
<keyword evidence="3" id="KW-1185">Reference proteome</keyword>